<dbReference type="InterPro" id="IPR004843">
    <property type="entry name" value="Calcineurin-like_PHP"/>
</dbReference>
<feature type="domain" description="Calcineurin-like phosphoesterase" evidence="1">
    <location>
        <begin position="7"/>
        <end position="150"/>
    </location>
</feature>
<dbReference type="SUPFAM" id="SSF56300">
    <property type="entry name" value="Metallo-dependent phosphatases"/>
    <property type="match status" value="1"/>
</dbReference>
<reference evidence="2 3" key="1">
    <citation type="journal article" date="2015" name="Stand. Genomic Sci.">
        <title>Genomic Encyclopedia of Bacterial and Archaeal Type Strains, Phase III: the genomes of soil and plant-associated and newly described type strains.</title>
        <authorList>
            <person name="Whitman W.B."/>
            <person name="Woyke T."/>
            <person name="Klenk H.P."/>
            <person name="Zhou Y."/>
            <person name="Lilburn T.G."/>
            <person name="Beck B.J."/>
            <person name="De Vos P."/>
            <person name="Vandamme P."/>
            <person name="Eisen J.A."/>
            <person name="Garrity G."/>
            <person name="Hugenholtz P."/>
            <person name="Kyrpides N.C."/>
        </authorList>
    </citation>
    <scope>NUCLEOTIDE SEQUENCE [LARGE SCALE GENOMIC DNA]</scope>
    <source>
        <strain evidence="2 3">CGMCC 1.10948</strain>
    </source>
</reference>
<gene>
    <name evidence="2" type="ORF">IQ16_03704</name>
</gene>
<keyword evidence="3" id="KW-1185">Reference proteome</keyword>
<dbReference type="EMBL" id="VLLA01000008">
    <property type="protein sequence ID" value="TWI70531.1"/>
    <property type="molecule type" value="Genomic_DNA"/>
</dbReference>
<dbReference type="GO" id="GO:0016787">
    <property type="term" value="F:hydrolase activity"/>
    <property type="evidence" value="ECO:0007669"/>
    <property type="project" value="InterPro"/>
</dbReference>
<dbReference type="Gene3D" id="3.60.21.10">
    <property type="match status" value="1"/>
</dbReference>
<dbReference type="PANTHER" id="PTHR37844:SF2">
    <property type="entry name" value="SER_THR PROTEIN PHOSPHATASE SUPERFAMILY (AFU_ORTHOLOGUE AFUA_1G14840)"/>
    <property type="match status" value="1"/>
</dbReference>
<organism evidence="2 3">
    <name type="scientific">Bradyrhizobium huanghuaihaiense</name>
    <dbReference type="NCBI Taxonomy" id="990078"/>
    <lineage>
        <taxon>Bacteria</taxon>
        <taxon>Pseudomonadati</taxon>
        <taxon>Pseudomonadota</taxon>
        <taxon>Alphaproteobacteria</taxon>
        <taxon>Hyphomicrobiales</taxon>
        <taxon>Nitrobacteraceae</taxon>
        <taxon>Bradyrhizobium</taxon>
    </lineage>
</organism>
<dbReference type="InterPro" id="IPR029052">
    <property type="entry name" value="Metallo-depent_PP-like"/>
</dbReference>
<dbReference type="OrthoDB" id="356681at2"/>
<name>A0A562RN98_9BRAD</name>
<dbReference type="RefSeq" id="WP_018643578.1">
    <property type="nucleotide sequence ID" value="NZ_VLLA01000008.1"/>
</dbReference>
<accession>A0A562RN98</accession>
<dbReference type="Proteomes" id="UP000316291">
    <property type="component" value="Unassembled WGS sequence"/>
</dbReference>
<dbReference type="PANTHER" id="PTHR37844">
    <property type="entry name" value="SER/THR PROTEIN PHOSPHATASE SUPERFAMILY (AFU_ORTHOLOGUE AFUA_1G14840)"/>
    <property type="match status" value="1"/>
</dbReference>
<dbReference type="Pfam" id="PF00149">
    <property type="entry name" value="Metallophos"/>
    <property type="match status" value="1"/>
</dbReference>
<evidence type="ECO:0000313" key="3">
    <source>
        <dbReference type="Proteomes" id="UP000316291"/>
    </source>
</evidence>
<dbReference type="AlphaFoldDB" id="A0A562RN98"/>
<evidence type="ECO:0000313" key="2">
    <source>
        <dbReference type="EMBL" id="TWI70531.1"/>
    </source>
</evidence>
<sequence length="298" mass="33326">MSIRLHAVSDLHDDIAGNQIGDWPVVDADVIVVAGDAMAPGSHALRLVRRLYPETSIPLVYVPGNHDFYSENNPKIVARDPSLKTTWEAERERMRDVAAALGISLLDDDVDVFDVAGEQVRVIGSTLWSSFKARPPHMMWGDAAEEARRRMNDYSMIKTGRGRGRDKLRPGDTVDAHKRSVAFIEQTLAMPFDGATVVVTHMCPSYRSLSGWDPEKPRGFQQLDYCYASDLEHLMTGDTAPELWLHGHVHRSLDYSVGDVRVLCNPRGYPAPGGRENPDFDQALVVEVERRPTPGWRL</sequence>
<evidence type="ECO:0000259" key="1">
    <source>
        <dbReference type="Pfam" id="PF00149"/>
    </source>
</evidence>
<protein>
    <submittedName>
        <fullName evidence="2">Calcineurin-like phosphoesterase family protein</fullName>
    </submittedName>
</protein>
<proteinExistence type="predicted"/>
<comment type="caution">
    <text evidence="2">The sequence shown here is derived from an EMBL/GenBank/DDBJ whole genome shotgun (WGS) entry which is preliminary data.</text>
</comment>